<dbReference type="AlphaFoldDB" id="A0A9X2CS64"/>
<reference evidence="2" key="1">
    <citation type="submission" date="2022-02" db="EMBL/GenBank/DDBJ databases">
        <title>Halalkalibacter sp. nov. isolated from Lonar Lake, India.</title>
        <authorList>
            <person name="Joshi A."/>
            <person name="Thite S."/>
            <person name="Lodha T."/>
        </authorList>
    </citation>
    <scope>NUCLEOTIDE SEQUENCE</scope>
    <source>
        <strain evidence="2">MEB205</strain>
    </source>
</reference>
<name>A0A9X2CS64_9BACI</name>
<evidence type="ECO:0000256" key="1">
    <source>
        <dbReference type="SAM" id="Coils"/>
    </source>
</evidence>
<keyword evidence="1" id="KW-0175">Coiled coil</keyword>
<dbReference type="EMBL" id="JAKRYL010000008">
    <property type="protein sequence ID" value="MCL7747289.1"/>
    <property type="molecule type" value="Genomic_DNA"/>
</dbReference>
<comment type="caution">
    <text evidence="2">The sequence shown here is derived from an EMBL/GenBank/DDBJ whole genome shotgun (WGS) entry which is preliminary data.</text>
</comment>
<feature type="coiled-coil region" evidence="1">
    <location>
        <begin position="56"/>
        <end position="83"/>
    </location>
</feature>
<dbReference type="Proteomes" id="UP001139150">
    <property type="component" value="Unassembled WGS sequence"/>
</dbReference>
<evidence type="ECO:0000313" key="2">
    <source>
        <dbReference type="EMBL" id="MCL7747289.1"/>
    </source>
</evidence>
<gene>
    <name evidence="2" type="ORF">MF646_09170</name>
</gene>
<dbReference type="RefSeq" id="WP_250096196.1">
    <property type="nucleotide sequence ID" value="NZ_JAKRYL010000008.1"/>
</dbReference>
<accession>A0A9X2CS64</accession>
<evidence type="ECO:0000313" key="3">
    <source>
        <dbReference type="Proteomes" id="UP001139150"/>
    </source>
</evidence>
<keyword evidence="3" id="KW-1185">Reference proteome</keyword>
<proteinExistence type="predicted"/>
<organism evidence="2 3">
    <name type="scientific">Halalkalibacter alkaliphilus</name>
    <dbReference type="NCBI Taxonomy" id="2917993"/>
    <lineage>
        <taxon>Bacteria</taxon>
        <taxon>Bacillati</taxon>
        <taxon>Bacillota</taxon>
        <taxon>Bacilli</taxon>
        <taxon>Bacillales</taxon>
        <taxon>Bacillaceae</taxon>
        <taxon>Halalkalibacter</taxon>
    </lineage>
</organism>
<protein>
    <submittedName>
        <fullName evidence="2">Uncharacterized protein</fullName>
    </submittedName>
</protein>
<sequence>MDLVTFLLLGVLVLLSLTCVKGMGKHGGSSTCCSPKKNITGSPVNNEDSVSESIELQKMYSQMEKMEKDNQKLLKEIDGLRKELK</sequence>